<name>A0A9P0GG03_9CUCU</name>
<organism evidence="2 3">
    <name type="scientific">Psylliodes chrysocephalus</name>
    <dbReference type="NCBI Taxonomy" id="3402493"/>
    <lineage>
        <taxon>Eukaryota</taxon>
        <taxon>Metazoa</taxon>
        <taxon>Ecdysozoa</taxon>
        <taxon>Arthropoda</taxon>
        <taxon>Hexapoda</taxon>
        <taxon>Insecta</taxon>
        <taxon>Pterygota</taxon>
        <taxon>Neoptera</taxon>
        <taxon>Endopterygota</taxon>
        <taxon>Coleoptera</taxon>
        <taxon>Polyphaga</taxon>
        <taxon>Cucujiformia</taxon>
        <taxon>Chrysomeloidea</taxon>
        <taxon>Chrysomelidae</taxon>
        <taxon>Galerucinae</taxon>
        <taxon>Alticini</taxon>
        <taxon>Psylliodes</taxon>
    </lineage>
</organism>
<evidence type="ECO:0000313" key="3">
    <source>
        <dbReference type="Proteomes" id="UP001153636"/>
    </source>
</evidence>
<dbReference type="OrthoDB" id="6740080at2759"/>
<protein>
    <submittedName>
        <fullName evidence="2">Uncharacterized protein</fullName>
    </submittedName>
</protein>
<feature type="compositionally biased region" description="Basic and acidic residues" evidence="1">
    <location>
        <begin position="147"/>
        <end position="168"/>
    </location>
</feature>
<keyword evidence="3" id="KW-1185">Reference proteome</keyword>
<gene>
    <name evidence="2" type="ORF">PSYICH_LOCUS10353</name>
</gene>
<accession>A0A9P0GG03</accession>
<feature type="region of interest" description="Disordered" evidence="1">
    <location>
        <begin position="137"/>
        <end position="169"/>
    </location>
</feature>
<reference evidence="2" key="1">
    <citation type="submission" date="2022-01" db="EMBL/GenBank/DDBJ databases">
        <authorList>
            <person name="King R."/>
        </authorList>
    </citation>
    <scope>NUCLEOTIDE SEQUENCE</scope>
</reference>
<dbReference type="EMBL" id="OV651816">
    <property type="protein sequence ID" value="CAH1109431.1"/>
    <property type="molecule type" value="Genomic_DNA"/>
</dbReference>
<evidence type="ECO:0000313" key="2">
    <source>
        <dbReference type="EMBL" id="CAH1109431.1"/>
    </source>
</evidence>
<dbReference type="Proteomes" id="UP001153636">
    <property type="component" value="Chromosome 4"/>
</dbReference>
<sequence>MSNALLQLAETYGVKITQKYLAKEHTQMECDSIHACIKTSLKNKDIYLSSDYARITKEAEKKNPYVVKIPDFDFFTNFNHKPLLKYDSIRPGKVTSDPVVTNLRALEYLPKGEINFKINFNDEFQTLPRRPKAIKHQKEKQIQNVNDQREPGETIENDPKENNIKDQHNIGQHENICVPIATKKFDNIQEQLPFIPENLRGFLLSLNQSENE</sequence>
<evidence type="ECO:0000256" key="1">
    <source>
        <dbReference type="SAM" id="MobiDB-lite"/>
    </source>
</evidence>
<dbReference type="AlphaFoldDB" id="A0A9P0GG03"/>
<proteinExistence type="predicted"/>